<comment type="caution">
    <text evidence="6">The sequence shown here is derived from an EMBL/GenBank/DDBJ whole genome shotgun (WGS) entry which is preliminary data.</text>
</comment>
<evidence type="ECO:0000256" key="2">
    <source>
        <dbReference type="SAM" id="Coils"/>
    </source>
</evidence>
<dbReference type="InterPro" id="IPR036047">
    <property type="entry name" value="F-box-like_dom_sf"/>
</dbReference>
<sequence length="1318" mass="145680">MLENMSLLTINDDVLLLIISLLRPYDALSLSETSRHFHAIALPRALSSVTLINHRQLTAFCTYMLSGSSAHMLSFKSLSVILGDGNFTNAHLLADVLEHARSLRSIGMYYSESLIQLEPRIGDALAALEGIDEVKLHRVGDALYGMLSKFRSKPRKVSLTGDHFPLRLSHLPLQNAEHLEISWAIIEDDTPSGGCYAGPQWLACRHLALNFVQIPSIVFMHAFPNLEHLVYQATNYSRPATGAMHSLQNSRPSVRTIHHVTLELLYMNPTTPAVEIEPALCVLLYVRPVVLCLVIRREPPVLLWQRIAELSPQLQYLTLKLYLRMDISDWLATILPLPAPLDVICIRVSHIEGEEQHQDKLRDTLAQRNVYAWWRIEGSGAERRMVEMSREDGDALWLVGGMSGEGIMKMLRDGTVEKLRGIVEKYTVGKIENVDILDIQDKASEISPEKLPHDYHDWALPHPVHHFLRSARRQSLMKSSDIEKRVFLDVEEQPPARGRFPRLRALIVCGAIYAVFYLTVSSFVKHPRHTSYHHHHSKSWALQAFGHGTSEKLAGEKAEQVFLSTPNAESAIAASRAYATHPHLAGASEDLDDAKDILALFQKQFGITPPDELPIFPAGTDASRSVTLGVNKLTAPTAWIDVYYPVMNTPLDRSLEILDANGETGWAADLVEDGDPADPEAAEYKDAVPTFHGLSFNGEAEGELVYANYGRKEDYDALLATGIDLNDKIILARYGFNFRGLKIKGAQELGAAAVLIYSDPRDDGSVTVENGYEPYPYGPARNPTSVQRGSVQFISVYPGDPTTPGYPAYENATRTGGESIPKIPSLPISWANAQRLLQEIDAEGDARLITGKTSNSTIRLVNHVDDKVTPIWNTMAVIPGHIKNETVLIGCHRDAWVMGAVDPVSGTVSLHEVIRGFGALLQGGWKPLRNVVFASWDAEEYGLIGSTEWAEDFADWITDNVVAYLNVDVSVGGAEWGVRGSPSLAHLVRRTALDVPHPTVEGKTLWDAMYDTGPFTGPADEEFVALYEAARRSRVSDTGVPPLGSGSDFTPLLQHLGIASVDQGFAPTPSDAVYHYHSIYDSERWQELYGDPGFHRHVAVAKHLGLSALRIADAIVLPLNTTQYALELDDYLAEVENIATSLAVSPDFSGLKHSISALQTASKALDLEKADAEKKLRELLDKLVHRRACSGHASTGLGWLKKILHKIRRLIHRHRSPIHAIHAAALRVQRANAKLVAFEQGFIDEEGIKDREWYRHLGVAPGKWLGYGATTLPAVSEALTIDHNATLAELEASRLAGLLDKLSEKITVKNARCSGKMM</sequence>
<feature type="coiled-coil region" evidence="2">
    <location>
        <begin position="1155"/>
        <end position="1182"/>
    </location>
</feature>
<keyword evidence="7" id="KW-1185">Reference proteome</keyword>
<dbReference type="Pfam" id="PF04253">
    <property type="entry name" value="TFR_dimer"/>
    <property type="match status" value="1"/>
</dbReference>
<protein>
    <recommendedName>
        <fullName evidence="8">Zn-dependent exopeptidase</fullName>
    </recommendedName>
</protein>
<dbReference type="SUPFAM" id="SSF52025">
    <property type="entry name" value="PA domain"/>
    <property type="match status" value="1"/>
</dbReference>
<dbReference type="Pfam" id="PF02225">
    <property type="entry name" value="PA"/>
    <property type="match status" value="1"/>
</dbReference>
<proteinExistence type="inferred from homology"/>
<comment type="similarity">
    <text evidence="1">Belongs to the peptidase M28 family. M28B subfamily.</text>
</comment>
<feature type="domain" description="Peptidase M28" evidence="5">
    <location>
        <begin position="873"/>
        <end position="970"/>
    </location>
</feature>
<dbReference type="InterPro" id="IPR036757">
    <property type="entry name" value="TFR-like_dimer_dom_sf"/>
</dbReference>
<dbReference type="Gene3D" id="3.50.30.30">
    <property type="match status" value="1"/>
</dbReference>
<evidence type="ECO:0000313" key="6">
    <source>
        <dbReference type="EMBL" id="GBE79932.1"/>
    </source>
</evidence>
<feature type="domain" description="PA" evidence="3">
    <location>
        <begin position="701"/>
        <end position="775"/>
    </location>
</feature>
<feature type="domain" description="Transferrin receptor-like dimerisation" evidence="4">
    <location>
        <begin position="1221"/>
        <end position="1305"/>
    </location>
</feature>
<dbReference type="InterPro" id="IPR003137">
    <property type="entry name" value="PA_domain"/>
</dbReference>
<dbReference type="SUPFAM" id="SSF53187">
    <property type="entry name" value="Zn-dependent exopeptidases"/>
    <property type="match status" value="1"/>
</dbReference>
<dbReference type="FunCoup" id="A0A401GCP8">
    <property type="interactions" value="45"/>
</dbReference>
<dbReference type="Proteomes" id="UP000287166">
    <property type="component" value="Unassembled WGS sequence"/>
</dbReference>
<dbReference type="EMBL" id="BFAD01000002">
    <property type="protein sequence ID" value="GBE79932.1"/>
    <property type="molecule type" value="Genomic_DNA"/>
</dbReference>
<evidence type="ECO:0000256" key="1">
    <source>
        <dbReference type="ARBA" id="ARBA00005634"/>
    </source>
</evidence>
<dbReference type="CDD" id="cd02121">
    <property type="entry name" value="PA_GCPII_like"/>
    <property type="match status" value="1"/>
</dbReference>
<dbReference type="STRING" id="139825.A0A401GCP8"/>
<dbReference type="GO" id="GO:0004180">
    <property type="term" value="F:carboxypeptidase activity"/>
    <property type="evidence" value="ECO:0007669"/>
    <property type="project" value="TreeGrafter"/>
</dbReference>
<dbReference type="CDD" id="cd09917">
    <property type="entry name" value="F-box_SF"/>
    <property type="match status" value="1"/>
</dbReference>
<dbReference type="SUPFAM" id="SSF81383">
    <property type="entry name" value="F-box domain"/>
    <property type="match status" value="1"/>
</dbReference>
<dbReference type="PANTHER" id="PTHR10404">
    <property type="entry name" value="N-ACETYLATED-ALPHA-LINKED ACIDIC DIPEPTIDASE"/>
    <property type="match status" value="1"/>
</dbReference>
<dbReference type="InParanoid" id="A0A401GCP8"/>
<accession>A0A401GCP8</accession>
<evidence type="ECO:0000259" key="5">
    <source>
        <dbReference type="Pfam" id="PF04389"/>
    </source>
</evidence>
<organism evidence="6 7">
    <name type="scientific">Sparassis crispa</name>
    <dbReference type="NCBI Taxonomy" id="139825"/>
    <lineage>
        <taxon>Eukaryota</taxon>
        <taxon>Fungi</taxon>
        <taxon>Dikarya</taxon>
        <taxon>Basidiomycota</taxon>
        <taxon>Agaricomycotina</taxon>
        <taxon>Agaricomycetes</taxon>
        <taxon>Polyporales</taxon>
        <taxon>Sparassidaceae</taxon>
        <taxon>Sparassis</taxon>
    </lineage>
</organism>
<evidence type="ECO:0000259" key="4">
    <source>
        <dbReference type="Pfam" id="PF04253"/>
    </source>
</evidence>
<dbReference type="CDD" id="cd08022">
    <property type="entry name" value="M28_PSMA_like"/>
    <property type="match status" value="1"/>
</dbReference>
<reference evidence="6 7" key="1">
    <citation type="journal article" date="2018" name="Sci. Rep.">
        <title>Genome sequence of the cauliflower mushroom Sparassis crispa (Hanabiratake) and its association with beneficial usage.</title>
        <authorList>
            <person name="Kiyama R."/>
            <person name="Furutani Y."/>
            <person name="Kawaguchi K."/>
            <person name="Nakanishi T."/>
        </authorList>
    </citation>
    <scope>NUCLEOTIDE SEQUENCE [LARGE SCALE GENOMIC DNA]</scope>
</reference>
<dbReference type="InterPro" id="IPR007365">
    <property type="entry name" value="TFR-like_dimer_dom"/>
</dbReference>
<dbReference type="InterPro" id="IPR039373">
    <property type="entry name" value="Peptidase_M28B"/>
</dbReference>
<dbReference type="FunFam" id="3.40.630.10:FF:000101">
    <property type="entry name" value="N-acetylated alpha-linked acidic dipeptidase like 1"/>
    <property type="match status" value="1"/>
</dbReference>
<dbReference type="PANTHER" id="PTHR10404:SF46">
    <property type="entry name" value="VACUOLAR PROTEIN SORTING-ASSOCIATED PROTEIN 70"/>
    <property type="match status" value="1"/>
</dbReference>
<evidence type="ECO:0000259" key="3">
    <source>
        <dbReference type="Pfam" id="PF02225"/>
    </source>
</evidence>
<dbReference type="SUPFAM" id="SSF47672">
    <property type="entry name" value="Transferrin receptor-like dimerisation domain"/>
    <property type="match status" value="1"/>
</dbReference>
<evidence type="ECO:0008006" key="8">
    <source>
        <dbReference type="Google" id="ProtNLM"/>
    </source>
</evidence>
<keyword evidence="2" id="KW-0175">Coiled coil</keyword>
<dbReference type="Gene3D" id="1.20.930.40">
    <property type="entry name" value="Transferrin receptor-like, dimerisation domain"/>
    <property type="match status" value="1"/>
</dbReference>
<dbReference type="GeneID" id="38776849"/>
<dbReference type="Gene3D" id="3.40.630.10">
    <property type="entry name" value="Zn peptidases"/>
    <property type="match status" value="1"/>
</dbReference>
<gene>
    <name evidence="6" type="ORF">SCP_0211340</name>
</gene>
<dbReference type="OrthoDB" id="5841748at2759"/>
<dbReference type="Pfam" id="PF04389">
    <property type="entry name" value="Peptidase_M28"/>
    <property type="match status" value="1"/>
</dbReference>
<name>A0A401GCP8_9APHY</name>
<dbReference type="InterPro" id="IPR046450">
    <property type="entry name" value="PA_dom_sf"/>
</dbReference>
<dbReference type="RefSeq" id="XP_027610845.1">
    <property type="nucleotide sequence ID" value="XM_027755044.1"/>
</dbReference>
<evidence type="ECO:0000313" key="7">
    <source>
        <dbReference type="Proteomes" id="UP000287166"/>
    </source>
</evidence>
<dbReference type="InterPro" id="IPR007484">
    <property type="entry name" value="Peptidase_M28"/>
</dbReference>